<dbReference type="RefSeq" id="WP_343983075.1">
    <property type="nucleotide sequence ID" value="NZ_BAAAHK010000023.1"/>
</dbReference>
<keyword evidence="2" id="KW-1133">Transmembrane helix</keyword>
<feature type="region of interest" description="Disordered" evidence="1">
    <location>
        <begin position="363"/>
        <end position="402"/>
    </location>
</feature>
<feature type="compositionally biased region" description="Low complexity" evidence="1">
    <location>
        <begin position="379"/>
        <end position="389"/>
    </location>
</feature>
<feature type="transmembrane region" description="Helical" evidence="2">
    <location>
        <begin position="161"/>
        <end position="179"/>
    </location>
</feature>
<dbReference type="Pfam" id="PF07907">
    <property type="entry name" value="YibE_F"/>
    <property type="match status" value="1"/>
</dbReference>
<name>A0ABP4C9R3_9ACTN</name>
<dbReference type="PANTHER" id="PTHR41771">
    <property type="entry name" value="MEMBRANE PROTEIN-RELATED"/>
    <property type="match status" value="1"/>
</dbReference>
<feature type="transmembrane region" description="Helical" evidence="2">
    <location>
        <begin position="110"/>
        <end position="127"/>
    </location>
</feature>
<keyword evidence="2" id="KW-0812">Transmembrane</keyword>
<sequence>MLALLLPLLGLTIVLLVLLRPGGDLKVDALQSAKAKGIVTAVVPCPLAPDECDRATVKVTDGVGKGTVVTARAVKHPLVPKVETGQRILLGVVEQADPADRYLYVDQDRSRPLLLLAALFAVAVIALSRWRGVAALVALAVTAVVLTQFVLPSILSGSDPLLVAVVGGTAIMVLALYLTHGISIHTSVALLGTIGALMLTAVLGEVFLRAARISGLSSDGASEVASYVPTVDLKGLLIAGLVIGALGVLDDVAITQTAVVWELAAAKPTASRRELFSAGLRVGRAHVAAVVNTLVLAYAGAALPMLMLFSISGVPESYVLSTERVAVEVVRALVGGLGIVAAVPITTALAAAVLEPVPPEAVDAGSRIEDGEGGGVAGADGEVADGAAVTDRGTVAAADPGR</sequence>
<dbReference type="InterPro" id="IPR012507">
    <property type="entry name" value="YibE_F"/>
</dbReference>
<keyword evidence="2" id="KW-0472">Membrane</keyword>
<gene>
    <name evidence="3" type="ORF">GCM10009554_79030</name>
</gene>
<evidence type="ECO:0008006" key="5">
    <source>
        <dbReference type="Google" id="ProtNLM"/>
    </source>
</evidence>
<evidence type="ECO:0000313" key="3">
    <source>
        <dbReference type="EMBL" id="GAA0961941.1"/>
    </source>
</evidence>
<proteinExistence type="predicted"/>
<comment type="caution">
    <text evidence="3">The sequence shown here is derived from an EMBL/GenBank/DDBJ whole genome shotgun (WGS) entry which is preliminary data.</text>
</comment>
<evidence type="ECO:0000256" key="1">
    <source>
        <dbReference type="SAM" id="MobiDB-lite"/>
    </source>
</evidence>
<dbReference type="PANTHER" id="PTHR41771:SF1">
    <property type="entry name" value="MEMBRANE PROTEIN"/>
    <property type="match status" value="1"/>
</dbReference>
<dbReference type="EMBL" id="BAAAHK010000023">
    <property type="protein sequence ID" value="GAA0961941.1"/>
    <property type="molecule type" value="Genomic_DNA"/>
</dbReference>
<evidence type="ECO:0000313" key="4">
    <source>
        <dbReference type="Proteomes" id="UP001500542"/>
    </source>
</evidence>
<feature type="transmembrane region" description="Helical" evidence="2">
    <location>
        <begin position="329"/>
        <end position="354"/>
    </location>
</feature>
<feature type="transmembrane region" description="Helical" evidence="2">
    <location>
        <begin position="285"/>
        <end position="309"/>
    </location>
</feature>
<organism evidence="3 4">
    <name type="scientific">Kribbella koreensis</name>
    <dbReference type="NCBI Taxonomy" id="57909"/>
    <lineage>
        <taxon>Bacteria</taxon>
        <taxon>Bacillati</taxon>
        <taxon>Actinomycetota</taxon>
        <taxon>Actinomycetes</taxon>
        <taxon>Propionibacteriales</taxon>
        <taxon>Kribbellaceae</taxon>
        <taxon>Kribbella</taxon>
    </lineage>
</organism>
<feature type="transmembrane region" description="Helical" evidence="2">
    <location>
        <begin position="188"/>
        <end position="208"/>
    </location>
</feature>
<protein>
    <recommendedName>
        <fullName evidence="5">YibE/F family protein</fullName>
    </recommendedName>
</protein>
<reference evidence="4" key="1">
    <citation type="journal article" date="2019" name="Int. J. Syst. Evol. Microbiol.">
        <title>The Global Catalogue of Microorganisms (GCM) 10K type strain sequencing project: providing services to taxonomists for standard genome sequencing and annotation.</title>
        <authorList>
            <consortium name="The Broad Institute Genomics Platform"/>
            <consortium name="The Broad Institute Genome Sequencing Center for Infectious Disease"/>
            <person name="Wu L."/>
            <person name="Ma J."/>
        </authorList>
    </citation>
    <scope>NUCLEOTIDE SEQUENCE [LARGE SCALE GENOMIC DNA]</scope>
    <source>
        <strain evidence="4">JCM 10977</strain>
    </source>
</reference>
<feature type="transmembrane region" description="Helical" evidence="2">
    <location>
        <begin position="134"/>
        <end position="155"/>
    </location>
</feature>
<feature type="transmembrane region" description="Helical" evidence="2">
    <location>
        <begin position="236"/>
        <end position="264"/>
    </location>
</feature>
<accession>A0ABP4C9R3</accession>
<keyword evidence="4" id="KW-1185">Reference proteome</keyword>
<evidence type="ECO:0000256" key="2">
    <source>
        <dbReference type="SAM" id="Phobius"/>
    </source>
</evidence>
<dbReference type="Proteomes" id="UP001500542">
    <property type="component" value="Unassembled WGS sequence"/>
</dbReference>